<name>A0A4Y3VQ73_9ACTN</name>
<accession>A0A4Y3VQ73</accession>
<dbReference type="Proteomes" id="UP000317881">
    <property type="component" value="Unassembled WGS sequence"/>
</dbReference>
<keyword evidence="2" id="KW-1185">Reference proteome</keyword>
<dbReference type="EMBL" id="BJND01000037">
    <property type="protein sequence ID" value="GEC07196.1"/>
    <property type="molecule type" value="Genomic_DNA"/>
</dbReference>
<comment type="caution">
    <text evidence="1">The sequence shown here is derived from an EMBL/GenBank/DDBJ whole genome shotgun (WGS) entry which is preliminary data.</text>
</comment>
<protein>
    <submittedName>
        <fullName evidence="1">Uncharacterized protein</fullName>
    </submittedName>
</protein>
<dbReference type="AlphaFoldDB" id="A0A4Y3VQ73"/>
<evidence type="ECO:0000313" key="1">
    <source>
        <dbReference type="EMBL" id="GEC07196.1"/>
    </source>
</evidence>
<proteinExistence type="predicted"/>
<evidence type="ECO:0000313" key="2">
    <source>
        <dbReference type="Proteomes" id="UP000317881"/>
    </source>
</evidence>
<reference evidence="1 2" key="1">
    <citation type="submission" date="2019-06" db="EMBL/GenBank/DDBJ databases">
        <title>Whole genome shotgun sequence of Streptomyces spinoverrucosus NBRC 14228.</title>
        <authorList>
            <person name="Hosoyama A."/>
            <person name="Uohara A."/>
            <person name="Ohji S."/>
            <person name="Ichikawa N."/>
        </authorList>
    </citation>
    <scope>NUCLEOTIDE SEQUENCE [LARGE SCALE GENOMIC DNA]</scope>
    <source>
        <strain evidence="1 2">NBRC 14228</strain>
    </source>
</reference>
<sequence length="104" mass="11354">MWLPFNLKGQPQPAVYDANGPRLAALLRDLSKVLELETDPDDPTYFAKPTETGAENFFDADGAASDVWGASRFRRGTTSSHMRPLSDGSGTGVRLKEMCATCRC</sequence>
<organism evidence="1 2">
    <name type="scientific">Streptomyces spinoverrucosus</name>
    <dbReference type="NCBI Taxonomy" id="284043"/>
    <lineage>
        <taxon>Bacteria</taxon>
        <taxon>Bacillati</taxon>
        <taxon>Actinomycetota</taxon>
        <taxon>Actinomycetes</taxon>
        <taxon>Kitasatosporales</taxon>
        <taxon>Streptomycetaceae</taxon>
        <taxon>Streptomyces</taxon>
    </lineage>
</organism>
<gene>
    <name evidence="1" type="ORF">SSP24_48510</name>
</gene>